<dbReference type="InterPro" id="IPR036864">
    <property type="entry name" value="Zn2-C6_fun-type_DNA-bd_sf"/>
</dbReference>
<keyword evidence="2" id="KW-0805">Transcription regulation</keyword>
<keyword evidence="1" id="KW-0479">Metal-binding</keyword>
<dbReference type="InterPro" id="IPR050987">
    <property type="entry name" value="AtrR-like"/>
</dbReference>
<dbReference type="InterPro" id="IPR001138">
    <property type="entry name" value="Zn2Cys6_DnaBD"/>
</dbReference>
<evidence type="ECO:0000313" key="9">
    <source>
        <dbReference type="Proteomes" id="UP000053789"/>
    </source>
</evidence>
<dbReference type="HOGENOM" id="CLU_010508_0_0_1"/>
<dbReference type="SMART" id="SM00066">
    <property type="entry name" value="GAL4"/>
    <property type="match status" value="1"/>
</dbReference>
<evidence type="ECO:0000256" key="5">
    <source>
        <dbReference type="ARBA" id="ARBA00023242"/>
    </source>
</evidence>
<evidence type="ECO:0000256" key="6">
    <source>
        <dbReference type="SAM" id="MobiDB-lite"/>
    </source>
</evidence>
<dbReference type="GO" id="GO:0000981">
    <property type="term" value="F:DNA-binding transcription factor activity, RNA polymerase II-specific"/>
    <property type="evidence" value="ECO:0007669"/>
    <property type="project" value="InterPro"/>
</dbReference>
<evidence type="ECO:0000256" key="3">
    <source>
        <dbReference type="ARBA" id="ARBA00023125"/>
    </source>
</evidence>
<dbReference type="Gene3D" id="4.10.240.10">
    <property type="entry name" value="Zn(2)-C6 fungal-type DNA-binding domain"/>
    <property type="match status" value="1"/>
</dbReference>
<dbReference type="Pfam" id="PF04082">
    <property type="entry name" value="Fungal_trans"/>
    <property type="match status" value="1"/>
</dbReference>
<feature type="domain" description="Zn(2)-C6 fungal-type" evidence="7">
    <location>
        <begin position="15"/>
        <end position="45"/>
    </location>
</feature>
<dbReference type="PROSITE" id="PS50048">
    <property type="entry name" value="ZN2_CY6_FUNGAL_2"/>
    <property type="match status" value="1"/>
</dbReference>
<dbReference type="GO" id="GO:0008270">
    <property type="term" value="F:zinc ion binding"/>
    <property type="evidence" value="ECO:0007669"/>
    <property type="project" value="InterPro"/>
</dbReference>
<sequence length="747" mass="82548">MDSSPPPKRPRLSLACNKCRSRKVKCDAEYPRCRNCQTRNDECLTEDPRRPGISVVREWIEGPKQSEAQPQAPSVAHESPVNDRRGRPPIAASRSSPSVAELSAPAGSANEAATISPFHQPHEMSFNLDQQTNRIKMMGSSSNQTLVKSLDVYLQRAKLGSLSEYFVHGMRHAEEMTVPAAASALTPLPTIDVCILYMANYFKRVHILFPLFDVDSLRSSVCRLAAMSSLQTLPAEQLPILATAYLVLSLGADEGSPHPTADGDRYLLAATALLVYVFLMPYLPSVQCLLMFAISYRGRNKDGVAWQMTGMAIRIAHTLGLHRFSSARPSFQHGIQGKQAQLFHARIWGICCCLEKIMQLESGRPSAIAIVDRDQMMGPEQQPKGHDFLQWSVGLAQIQGLISDHICSQTSEPRSALRLLRDTARLDKLLVSWVDDIPYQFRPGADLLCPPEEFHMAAHLSIQYNQALIALHRAGLIAATASFQAEVTCLCADDPSMYRVREGESICVNSARAIARLTVEMAERKTNSRLISAGPQLLACVVLAFFLMKASSRRSQAADLELLRASAESVAEQFLNWGMDARFSEGAWSTILGRDGVPLLLTLWPAPLAIYRRVSSHLEDLRRRQSRPSDTVQSNVDLSTIVYTERTDLNPQVGTSGPYVDASQHPCGHDAEILGYGSWQGNSAHALQMAPPYSEARSGQWGESSLEDNVPFTGLNVEGLWNWLATDTTEANGEIDWTQFSNHLQQL</sequence>
<dbReference type="PROSITE" id="PS00463">
    <property type="entry name" value="ZN2_CY6_FUNGAL_1"/>
    <property type="match status" value="1"/>
</dbReference>
<evidence type="ECO:0000313" key="8">
    <source>
        <dbReference type="EMBL" id="KIW88819.1"/>
    </source>
</evidence>
<dbReference type="SUPFAM" id="SSF57701">
    <property type="entry name" value="Zn2/Cys6 DNA-binding domain"/>
    <property type="match status" value="1"/>
</dbReference>
<dbReference type="AlphaFoldDB" id="A0A0D2HW64"/>
<accession>A0A0D2HW64</accession>
<evidence type="ECO:0000256" key="1">
    <source>
        <dbReference type="ARBA" id="ARBA00022723"/>
    </source>
</evidence>
<organism evidence="8 9">
    <name type="scientific">Cladophialophora bantiana (strain ATCC 10958 / CBS 173.52 / CDC B-1940 / NIH 8579)</name>
    <name type="common">Xylohypha bantiana</name>
    <dbReference type="NCBI Taxonomy" id="1442370"/>
    <lineage>
        <taxon>Eukaryota</taxon>
        <taxon>Fungi</taxon>
        <taxon>Dikarya</taxon>
        <taxon>Ascomycota</taxon>
        <taxon>Pezizomycotina</taxon>
        <taxon>Eurotiomycetes</taxon>
        <taxon>Chaetothyriomycetidae</taxon>
        <taxon>Chaetothyriales</taxon>
        <taxon>Herpotrichiellaceae</taxon>
        <taxon>Cladophialophora</taxon>
    </lineage>
</organism>
<dbReference type="VEuPathDB" id="FungiDB:Z519_10303"/>
<dbReference type="PANTHER" id="PTHR46910">
    <property type="entry name" value="TRANSCRIPTION FACTOR PDR1"/>
    <property type="match status" value="1"/>
</dbReference>
<dbReference type="EMBL" id="KN846997">
    <property type="protein sequence ID" value="KIW88819.1"/>
    <property type="molecule type" value="Genomic_DNA"/>
</dbReference>
<dbReference type="CDD" id="cd00067">
    <property type="entry name" value="GAL4"/>
    <property type="match status" value="1"/>
</dbReference>
<dbReference type="CDD" id="cd12148">
    <property type="entry name" value="fungal_TF_MHR"/>
    <property type="match status" value="1"/>
</dbReference>
<protein>
    <recommendedName>
        <fullName evidence="7">Zn(2)-C6 fungal-type domain-containing protein</fullName>
    </recommendedName>
</protein>
<feature type="compositionally biased region" description="Low complexity" evidence="6">
    <location>
        <begin position="88"/>
        <end position="100"/>
    </location>
</feature>
<dbReference type="GO" id="GO:0003677">
    <property type="term" value="F:DNA binding"/>
    <property type="evidence" value="ECO:0007669"/>
    <property type="project" value="UniProtKB-KW"/>
</dbReference>
<feature type="region of interest" description="Disordered" evidence="6">
    <location>
        <begin position="63"/>
        <end position="107"/>
    </location>
</feature>
<evidence type="ECO:0000259" key="7">
    <source>
        <dbReference type="PROSITE" id="PS50048"/>
    </source>
</evidence>
<dbReference type="SMART" id="SM00906">
    <property type="entry name" value="Fungal_trans"/>
    <property type="match status" value="1"/>
</dbReference>
<dbReference type="Proteomes" id="UP000053789">
    <property type="component" value="Unassembled WGS sequence"/>
</dbReference>
<dbReference type="PANTHER" id="PTHR46910:SF1">
    <property type="entry name" value="MISCELLANEOUS ZN(II)2CYS6 TRANSCRIPTION FACTOR (EUROFUNG)-RELATED"/>
    <property type="match status" value="1"/>
</dbReference>
<dbReference type="RefSeq" id="XP_016615488.1">
    <property type="nucleotide sequence ID" value="XM_016768020.1"/>
</dbReference>
<keyword evidence="4" id="KW-0804">Transcription</keyword>
<proteinExistence type="predicted"/>
<dbReference type="OrthoDB" id="4160628at2759"/>
<dbReference type="Pfam" id="PF00172">
    <property type="entry name" value="Zn_clus"/>
    <property type="match status" value="1"/>
</dbReference>
<keyword evidence="5" id="KW-0539">Nucleus</keyword>
<dbReference type="GeneID" id="27703231"/>
<dbReference type="InterPro" id="IPR007219">
    <property type="entry name" value="XnlR_reg_dom"/>
</dbReference>
<evidence type="ECO:0000256" key="4">
    <source>
        <dbReference type="ARBA" id="ARBA00023163"/>
    </source>
</evidence>
<dbReference type="GO" id="GO:0006351">
    <property type="term" value="P:DNA-templated transcription"/>
    <property type="evidence" value="ECO:0007669"/>
    <property type="project" value="InterPro"/>
</dbReference>
<evidence type="ECO:0000256" key="2">
    <source>
        <dbReference type="ARBA" id="ARBA00023015"/>
    </source>
</evidence>
<reference evidence="8" key="1">
    <citation type="submission" date="2015-01" db="EMBL/GenBank/DDBJ databases">
        <title>The Genome Sequence of Cladophialophora bantiana CBS 173.52.</title>
        <authorList>
            <consortium name="The Broad Institute Genomics Platform"/>
            <person name="Cuomo C."/>
            <person name="de Hoog S."/>
            <person name="Gorbushina A."/>
            <person name="Stielow B."/>
            <person name="Teixiera M."/>
            <person name="Abouelleil A."/>
            <person name="Chapman S.B."/>
            <person name="Priest M."/>
            <person name="Young S.K."/>
            <person name="Wortman J."/>
            <person name="Nusbaum C."/>
            <person name="Birren B."/>
        </authorList>
    </citation>
    <scope>NUCLEOTIDE SEQUENCE [LARGE SCALE GENOMIC DNA]</scope>
    <source>
        <strain evidence="8">CBS 173.52</strain>
    </source>
</reference>
<keyword evidence="3" id="KW-0238">DNA-binding</keyword>
<keyword evidence="9" id="KW-1185">Reference proteome</keyword>
<gene>
    <name evidence="8" type="ORF">Z519_10303</name>
</gene>
<name>A0A0D2HW64_CLAB1</name>